<evidence type="ECO:0000313" key="4">
    <source>
        <dbReference type="Proteomes" id="UP000664277"/>
    </source>
</evidence>
<dbReference type="InterPro" id="IPR036291">
    <property type="entry name" value="NAD(P)-bd_dom_sf"/>
</dbReference>
<evidence type="ECO:0000256" key="2">
    <source>
        <dbReference type="ARBA" id="ARBA00023002"/>
    </source>
</evidence>
<dbReference type="EMBL" id="JAFLCK010000021">
    <property type="protein sequence ID" value="MBN8661547.1"/>
    <property type="molecule type" value="Genomic_DNA"/>
</dbReference>
<evidence type="ECO:0000256" key="1">
    <source>
        <dbReference type="ARBA" id="ARBA00006484"/>
    </source>
</evidence>
<dbReference type="GO" id="GO:0006633">
    <property type="term" value="P:fatty acid biosynthetic process"/>
    <property type="evidence" value="ECO:0007669"/>
    <property type="project" value="TreeGrafter"/>
</dbReference>
<protein>
    <submittedName>
        <fullName evidence="3">SDR family oxidoreductase</fullName>
    </submittedName>
</protein>
<gene>
    <name evidence="3" type="ORF">J0M35_14375</name>
</gene>
<proteinExistence type="inferred from homology"/>
<dbReference type="Pfam" id="PF13561">
    <property type="entry name" value="adh_short_C2"/>
    <property type="match status" value="1"/>
</dbReference>
<reference evidence="3" key="1">
    <citation type="submission" date="2021-02" db="EMBL/GenBank/DDBJ databases">
        <title>Genome-Resolved Metagenomics of a Microbial Community Performing Photosynthetic Biological Nutrient Removal.</title>
        <authorList>
            <person name="Mcdaniel E.A."/>
        </authorList>
    </citation>
    <scope>NUCLEOTIDE SEQUENCE</scope>
    <source>
        <strain evidence="3">UWPOB_OBS1</strain>
    </source>
</reference>
<dbReference type="PRINTS" id="PR00081">
    <property type="entry name" value="GDHRDH"/>
</dbReference>
<dbReference type="PANTHER" id="PTHR42760">
    <property type="entry name" value="SHORT-CHAIN DEHYDROGENASES/REDUCTASES FAMILY MEMBER"/>
    <property type="match status" value="1"/>
</dbReference>
<evidence type="ECO:0000313" key="3">
    <source>
        <dbReference type="EMBL" id="MBN8661547.1"/>
    </source>
</evidence>
<organism evidence="3 4">
    <name type="scientific">Candidatus Obscuribacter phosphatis</name>
    <dbReference type="NCBI Taxonomy" id="1906157"/>
    <lineage>
        <taxon>Bacteria</taxon>
        <taxon>Bacillati</taxon>
        <taxon>Candidatus Melainabacteria</taxon>
        <taxon>Candidatus Obscuribacterales</taxon>
        <taxon>Candidatus Obscuribacteraceae</taxon>
        <taxon>Candidatus Obscuribacter</taxon>
    </lineage>
</organism>
<dbReference type="CDD" id="cd05233">
    <property type="entry name" value="SDR_c"/>
    <property type="match status" value="1"/>
</dbReference>
<name>A0A8J7PNV7_9BACT</name>
<dbReference type="Proteomes" id="UP000664277">
    <property type="component" value="Unassembled WGS sequence"/>
</dbReference>
<dbReference type="GO" id="GO:0016616">
    <property type="term" value="F:oxidoreductase activity, acting on the CH-OH group of donors, NAD or NADP as acceptor"/>
    <property type="evidence" value="ECO:0007669"/>
    <property type="project" value="TreeGrafter"/>
</dbReference>
<dbReference type="GO" id="GO:0048038">
    <property type="term" value="F:quinone binding"/>
    <property type="evidence" value="ECO:0007669"/>
    <property type="project" value="TreeGrafter"/>
</dbReference>
<dbReference type="PANTHER" id="PTHR42760:SF133">
    <property type="entry name" value="3-OXOACYL-[ACYL-CARRIER-PROTEIN] REDUCTASE"/>
    <property type="match status" value="1"/>
</dbReference>
<dbReference type="SUPFAM" id="SSF51735">
    <property type="entry name" value="NAD(P)-binding Rossmann-fold domains"/>
    <property type="match status" value="1"/>
</dbReference>
<comment type="caution">
    <text evidence="3">The sequence shown here is derived from an EMBL/GenBank/DDBJ whole genome shotgun (WGS) entry which is preliminary data.</text>
</comment>
<dbReference type="AlphaFoldDB" id="A0A8J7PNV7"/>
<dbReference type="FunFam" id="3.40.50.720:FF:000084">
    <property type="entry name" value="Short-chain dehydrogenase reductase"/>
    <property type="match status" value="1"/>
</dbReference>
<dbReference type="Gene3D" id="3.40.50.720">
    <property type="entry name" value="NAD(P)-binding Rossmann-like Domain"/>
    <property type="match status" value="1"/>
</dbReference>
<comment type="similarity">
    <text evidence="1">Belongs to the short-chain dehydrogenases/reductases (SDR) family.</text>
</comment>
<keyword evidence="2" id="KW-0560">Oxidoreductase</keyword>
<dbReference type="InterPro" id="IPR002347">
    <property type="entry name" value="SDR_fam"/>
</dbReference>
<accession>A0A8J7PNV7</accession>
<sequence length="257" mass="26860">MNSANNSHEAYLILGATGDIGSALCRLLSEKGAKVMAAGKDQEKLEELSSETGCSHFQLDASNFDEVDKCFEKTLQEFGRLDGAANCVGSLLLKPAHLTSHAEFSNVIAANLNSAFACVRSSGKVMRKEGGSVVLVSSAAASIGLANHEAISAAKAGIEGLMLAAAASYSRQKIRVNCIAPGLVQTKLTKSVTSNENSRQASLSMHPLGRLGEAADIAQAIAWLLSKESSWITGQVLAVDGGLSKVKIAQMQLQAAR</sequence>